<keyword evidence="1" id="KW-0472">Membrane</keyword>
<keyword evidence="1" id="KW-0812">Transmembrane</keyword>
<feature type="transmembrane region" description="Helical" evidence="1">
    <location>
        <begin position="85"/>
        <end position="105"/>
    </location>
</feature>
<feature type="transmembrane region" description="Helical" evidence="1">
    <location>
        <begin position="213"/>
        <end position="231"/>
    </location>
</feature>
<name>A0A1F5K8G3_9BACT</name>
<proteinExistence type="predicted"/>
<sequence length="429" mass="50231">AFFLAISPWHIQFSRPAFEAGVALTFNIFAIYFFIKALEKKKLLIVSSVFFGLSLLTYQASKMFVPLMVAVLMVIYWNKVERSKFAVYSLIILICFLGVLAYTFFSGQTGRLVTQNVFAYQRSSEQTEIISGEDGLLGSSLEFNILHGQWWEYARGIAERYLIYFSPKMLFIDGDYSQRHKVPDLGALYYFSVVLIPLGLIYLVRLKRRESKVVLLWLMLSSLPAVFSRDLVSLVRALNMVAPWIILEAIGAWWFVEWLKDNKGNRMNWGNLGSIFMTIIILVNFIIFIDRYFIHAPFEYSKYWLYGYRQVYDQINKMDLSAYDKVVMSDEYGQPYIYYLFYTKYPPEKFQKQIVLVQESPDVGTVRSIDNVEFRHIRWPFERGDKNSLFIGSKEELPDQDVLPFNEFNLIKDINFLNGEHAFRIVETK</sequence>
<evidence type="ECO:0000313" key="3">
    <source>
        <dbReference type="Proteomes" id="UP000176527"/>
    </source>
</evidence>
<evidence type="ECO:0000256" key="1">
    <source>
        <dbReference type="SAM" id="Phobius"/>
    </source>
</evidence>
<protein>
    <recommendedName>
        <fullName evidence="4">Glycosyltransferase RgtA/B/C/D-like domain-containing protein</fullName>
    </recommendedName>
</protein>
<feature type="transmembrane region" description="Helical" evidence="1">
    <location>
        <begin position="187"/>
        <end position="206"/>
    </location>
</feature>
<evidence type="ECO:0000313" key="2">
    <source>
        <dbReference type="EMBL" id="OGE37216.1"/>
    </source>
</evidence>
<comment type="caution">
    <text evidence="2">The sequence shown here is derived from an EMBL/GenBank/DDBJ whole genome shotgun (WGS) entry which is preliminary data.</text>
</comment>
<feature type="transmembrane region" description="Helical" evidence="1">
    <location>
        <begin position="63"/>
        <end position="78"/>
    </location>
</feature>
<gene>
    <name evidence="2" type="ORF">A3F00_02315</name>
</gene>
<evidence type="ECO:0008006" key="4">
    <source>
        <dbReference type="Google" id="ProtNLM"/>
    </source>
</evidence>
<feature type="non-terminal residue" evidence="2">
    <location>
        <position position="1"/>
    </location>
</feature>
<keyword evidence="1" id="KW-1133">Transmembrane helix</keyword>
<feature type="transmembrane region" description="Helical" evidence="1">
    <location>
        <begin position="237"/>
        <end position="256"/>
    </location>
</feature>
<organism evidence="2 3">
    <name type="scientific">Candidatus Daviesbacteria bacterium RIFCSPHIGHO2_12_FULL_37_11</name>
    <dbReference type="NCBI Taxonomy" id="1797777"/>
    <lineage>
        <taxon>Bacteria</taxon>
        <taxon>Candidatus Daviesiibacteriota</taxon>
    </lineage>
</organism>
<feature type="transmembrane region" description="Helical" evidence="1">
    <location>
        <begin position="268"/>
        <end position="289"/>
    </location>
</feature>
<dbReference type="Proteomes" id="UP000176527">
    <property type="component" value="Unassembled WGS sequence"/>
</dbReference>
<dbReference type="AlphaFoldDB" id="A0A1F5K8G3"/>
<reference evidence="2 3" key="1">
    <citation type="journal article" date="2016" name="Nat. Commun.">
        <title>Thousands of microbial genomes shed light on interconnected biogeochemical processes in an aquifer system.</title>
        <authorList>
            <person name="Anantharaman K."/>
            <person name="Brown C.T."/>
            <person name="Hug L.A."/>
            <person name="Sharon I."/>
            <person name="Castelle C.J."/>
            <person name="Probst A.J."/>
            <person name="Thomas B.C."/>
            <person name="Singh A."/>
            <person name="Wilkins M.J."/>
            <person name="Karaoz U."/>
            <person name="Brodie E.L."/>
            <person name="Williams K.H."/>
            <person name="Hubbard S.S."/>
            <person name="Banfield J.F."/>
        </authorList>
    </citation>
    <scope>NUCLEOTIDE SEQUENCE [LARGE SCALE GENOMIC DNA]</scope>
</reference>
<accession>A0A1F5K8G3</accession>
<feature type="transmembrane region" description="Helical" evidence="1">
    <location>
        <begin position="17"/>
        <end position="35"/>
    </location>
</feature>
<dbReference type="EMBL" id="MFDE01000048">
    <property type="protein sequence ID" value="OGE37216.1"/>
    <property type="molecule type" value="Genomic_DNA"/>
</dbReference>